<dbReference type="RefSeq" id="WP_256601864.1">
    <property type="nucleotide sequence ID" value="NZ_JANIBJ010000012.1"/>
</dbReference>
<keyword evidence="2 8" id="KW-0813">Transport</keyword>
<protein>
    <recommendedName>
        <fullName evidence="8">ATP synthase subunit delta</fullName>
    </recommendedName>
    <alternativeName>
        <fullName evidence="8">ATP synthase F(1) sector subunit delta</fullName>
    </alternativeName>
    <alternativeName>
        <fullName evidence="8">F-type ATPase subunit delta</fullName>
        <shortName evidence="8">F-ATPase subunit delta</shortName>
    </alternativeName>
</protein>
<dbReference type="PANTHER" id="PTHR11910">
    <property type="entry name" value="ATP SYNTHASE DELTA CHAIN"/>
    <property type="match status" value="1"/>
</dbReference>
<keyword evidence="6 8" id="KW-0139">CF(1)</keyword>
<comment type="function">
    <text evidence="8">This protein is part of the stalk that links CF(0) to CF(1). It either transmits conformational changes from CF(0) to CF(1) or is implicated in proton conduction.</text>
</comment>
<dbReference type="Gene3D" id="1.10.520.20">
    <property type="entry name" value="N-terminal domain of the delta subunit of the F1F0-ATP synthase"/>
    <property type="match status" value="1"/>
</dbReference>
<gene>
    <name evidence="8" type="primary">atpH</name>
    <name evidence="9" type="ORF">NP590_08325</name>
</gene>
<dbReference type="NCBIfam" id="NF004402">
    <property type="entry name" value="PRK05758.2-2"/>
    <property type="match status" value="1"/>
</dbReference>
<evidence type="ECO:0000256" key="6">
    <source>
        <dbReference type="ARBA" id="ARBA00023196"/>
    </source>
</evidence>
<evidence type="ECO:0000256" key="4">
    <source>
        <dbReference type="ARBA" id="ARBA00023065"/>
    </source>
</evidence>
<comment type="function">
    <text evidence="8">F(1)F(0) ATP synthase produces ATP from ADP in the presence of a proton or sodium gradient. F-type ATPases consist of two structural domains, F(1) containing the extramembraneous catalytic core and F(0) containing the membrane proton channel, linked together by a central stalk and a peripheral stalk. During catalysis, ATP synthesis in the catalytic domain of F(1) is coupled via a rotary mechanism of the central stalk subunits to proton translocation.</text>
</comment>
<keyword evidence="10" id="KW-1185">Reference proteome</keyword>
<dbReference type="Proteomes" id="UP001524499">
    <property type="component" value="Unassembled WGS sequence"/>
</dbReference>
<evidence type="ECO:0000313" key="10">
    <source>
        <dbReference type="Proteomes" id="UP001524499"/>
    </source>
</evidence>
<accession>A0ABT1TF58</accession>
<dbReference type="NCBIfam" id="TIGR01145">
    <property type="entry name" value="ATP_synt_delta"/>
    <property type="match status" value="1"/>
</dbReference>
<keyword evidence="8" id="KW-1003">Cell membrane</keyword>
<dbReference type="Pfam" id="PF00213">
    <property type="entry name" value="OSCP"/>
    <property type="match status" value="1"/>
</dbReference>
<keyword evidence="3 8" id="KW-0375">Hydrogen ion transport</keyword>
<evidence type="ECO:0000313" key="9">
    <source>
        <dbReference type="EMBL" id="MCQ8104106.1"/>
    </source>
</evidence>
<keyword evidence="5 8" id="KW-0472">Membrane</keyword>
<dbReference type="EMBL" id="JANIBJ010000012">
    <property type="protein sequence ID" value="MCQ8104106.1"/>
    <property type="molecule type" value="Genomic_DNA"/>
</dbReference>
<keyword evidence="4 8" id="KW-0406">Ion transport</keyword>
<reference evidence="9 10" key="1">
    <citation type="submission" date="2022-07" db="EMBL/GenBank/DDBJ databases">
        <title>Methylomonas rivi sp. nov., Methylomonas rosea sp. nov., Methylomonas aureus sp. nov. and Methylomonas subterranea sp. nov., four novel methanotrophs isolated from a freshwater creek and the deep terrestrial subsurface.</title>
        <authorList>
            <person name="Abin C."/>
            <person name="Sankaranarayanan K."/>
            <person name="Garner C."/>
            <person name="Sindelar R."/>
            <person name="Kotary K."/>
            <person name="Garner R."/>
            <person name="Barclay S."/>
            <person name="Lawson P."/>
            <person name="Krumholz L."/>
        </authorList>
    </citation>
    <scope>NUCLEOTIDE SEQUENCE [LARGE SCALE GENOMIC DNA]</scope>
    <source>
        <strain evidence="9 10">SURF-2</strain>
    </source>
</reference>
<dbReference type="HAMAP" id="MF_01416">
    <property type="entry name" value="ATP_synth_delta_bact"/>
    <property type="match status" value="1"/>
</dbReference>
<comment type="caution">
    <text evidence="9">The sequence shown here is derived from an EMBL/GenBank/DDBJ whole genome shotgun (WGS) entry which is preliminary data.</text>
</comment>
<name>A0ABT1TF58_9GAMM</name>
<dbReference type="PRINTS" id="PR00125">
    <property type="entry name" value="ATPASEDELTA"/>
</dbReference>
<evidence type="ECO:0000256" key="7">
    <source>
        <dbReference type="ARBA" id="ARBA00023310"/>
    </source>
</evidence>
<comment type="subcellular location">
    <subcellularLocation>
        <location evidence="8">Cell membrane</location>
        <topology evidence="8">Peripheral membrane protein</topology>
    </subcellularLocation>
    <subcellularLocation>
        <location evidence="1">Membrane</location>
    </subcellularLocation>
</comment>
<dbReference type="SUPFAM" id="SSF47928">
    <property type="entry name" value="N-terminal domain of the delta subunit of the F1F0-ATP synthase"/>
    <property type="match status" value="1"/>
</dbReference>
<comment type="similarity">
    <text evidence="8">Belongs to the ATPase delta chain family.</text>
</comment>
<dbReference type="InterPro" id="IPR026015">
    <property type="entry name" value="ATP_synth_OSCP/delta_N_sf"/>
</dbReference>
<keyword evidence="7 8" id="KW-0066">ATP synthesis</keyword>
<dbReference type="InterPro" id="IPR000711">
    <property type="entry name" value="ATPase_OSCP/dsu"/>
</dbReference>
<organism evidence="9 10">
    <name type="scientific">Methylomonas subterranea</name>
    <dbReference type="NCBI Taxonomy" id="2952225"/>
    <lineage>
        <taxon>Bacteria</taxon>
        <taxon>Pseudomonadati</taxon>
        <taxon>Pseudomonadota</taxon>
        <taxon>Gammaproteobacteria</taxon>
        <taxon>Methylococcales</taxon>
        <taxon>Methylococcaceae</taxon>
        <taxon>Methylomonas</taxon>
    </lineage>
</organism>
<proteinExistence type="inferred from homology"/>
<evidence type="ECO:0000256" key="1">
    <source>
        <dbReference type="ARBA" id="ARBA00004370"/>
    </source>
</evidence>
<evidence type="ECO:0000256" key="5">
    <source>
        <dbReference type="ARBA" id="ARBA00023136"/>
    </source>
</evidence>
<evidence type="ECO:0000256" key="2">
    <source>
        <dbReference type="ARBA" id="ARBA00022448"/>
    </source>
</evidence>
<evidence type="ECO:0000256" key="8">
    <source>
        <dbReference type="HAMAP-Rule" id="MF_01416"/>
    </source>
</evidence>
<sequence>MTELATLARPYAEAAFKRAKEAGNAAKWAEALQFLALTVQDTEMAKIVNNPRVSKEKIQQLLLDICLDQVEAEVINLLKLLIQNGKLKLLPNISALYEEYKAQDEGYVNVDLYSAYALTKAEQNKYVAMLEKQLKKKVNAVVSIDKSLIGGILAKAGDKVLDGSVSGQLHQLAKRL</sequence>
<evidence type="ECO:0000256" key="3">
    <source>
        <dbReference type="ARBA" id="ARBA00022781"/>
    </source>
</evidence>